<gene>
    <name evidence="1" type="ORF">E2C01_043851</name>
</gene>
<evidence type="ECO:0000313" key="2">
    <source>
        <dbReference type="Proteomes" id="UP000324222"/>
    </source>
</evidence>
<name>A0A5B7FYF2_PORTR</name>
<comment type="caution">
    <text evidence="1">The sequence shown here is derived from an EMBL/GenBank/DDBJ whole genome shotgun (WGS) entry which is preliminary data.</text>
</comment>
<evidence type="ECO:0000313" key="1">
    <source>
        <dbReference type="EMBL" id="MPC50033.1"/>
    </source>
</evidence>
<dbReference type="EMBL" id="VSRR010009243">
    <property type="protein sequence ID" value="MPC50033.1"/>
    <property type="molecule type" value="Genomic_DNA"/>
</dbReference>
<keyword evidence="2" id="KW-1185">Reference proteome</keyword>
<reference evidence="1 2" key="1">
    <citation type="submission" date="2019-05" db="EMBL/GenBank/DDBJ databases">
        <title>Another draft genome of Portunus trituberculatus and its Hox gene families provides insights of decapod evolution.</title>
        <authorList>
            <person name="Jeong J.-H."/>
            <person name="Song I."/>
            <person name="Kim S."/>
            <person name="Choi T."/>
            <person name="Kim D."/>
            <person name="Ryu S."/>
            <person name="Kim W."/>
        </authorList>
    </citation>
    <scope>NUCLEOTIDE SEQUENCE [LARGE SCALE GENOMIC DNA]</scope>
    <source>
        <tissue evidence="1">Muscle</tissue>
    </source>
</reference>
<dbReference type="Proteomes" id="UP000324222">
    <property type="component" value="Unassembled WGS sequence"/>
</dbReference>
<sequence>MLTTKRNFLSVHCGRGKEAPLALYTKRSPPATQAAAHAPLDFPPTTVSINTELWAHRTQVNFLRLFLEKRCGSSPLAPADGQPCHPPTSSVVLVNAPSGAMSLGLP</sequence>
<accession>A0A5B7FYF2</accession>
<proteinExistence type="predicted"/>
<protein>
    <submittedName>
        <fullName evidence="1">Uncharacterized protein</fullName>
    </submittedName>
</protein>
<dbReference type="AlphaFoldDB" id="A0A5B7FYF2"/>
<organism evidence="1 2">
    <name type="scientific">Portunus trituberculatus</name>
    <name type="common">Swimming crab</name>
    <name type="synonym">Neptunus trituberculatus</name>
    <dbReference type="NCBI Taxonomy" id="210409"/>
    <lineage>
        <taxon>Eukaryota</taxon>
        <taxon>Metazoa</taxon>
        <taxon>Ecdysozoa</taxon>
        <taxon>Arthropoda</taxon>
        <taxon>Crustacea</taxon>
        <taxon>Multicrustacea</taxon>
        <taxon>Malacostraca</taxon>
        <taxon>Eumalacostraca</taxon>
        <taxon>Eucarida</taxon>
        <taxon>Decapoda</taxon>
        <taxon>Pleocyemata</taxon>
        <taxon>Brachyura</taxon>
        <taxon>Eubrachyura</taxon>
        <taxon>Portunoidea</taxon>
        <taxon>Portunidae</taxon>
        <taxon>Portuninae</taxon>
        <taxon>Portunus</taxon>
    </lineage>
</organism>